<dbReference type="Gene3D" id="1.25.40.10">
    <property type="entry name" value="Tetratricopeptide repeat domain"/>
    <property type="match status" value="1"/>
</dbReference>
<dbReference type="SUPFAM" id="SSF46894">
    <property type="entry name" value="C-terminal effector domain of the bipartite response regulators"/>
    <property type="match status" value="1"/>
</dbReference>
<comment type="caution">
    <text evidence="8">The sequence shown here is derived from an EMBL/GenBank/DDBJ whole genome shotgun (WGS) entry which is preliminary data.</text>
</comment>
<dbReference type="PANTHER" id="PTHR35807">
    <property type="entry name" value="TRANSCRIPTIONAL REGULATOR REDD-RELATED"/>
    <property type="match status" value="1"/>
</dbReference>
<name>A0ABV6UMM5_9ACTN</name>
<feature type="DNA-binding region" description="OmpR/PhoB-type" evidence="6">
    <location>
        <begin position="1"/>
        <end position="102"/>
    </location>
</feature>
<comment type="similarity">
    <text evidence="1">Belongs to the AfsR/DnrI/RedD regulatory family.</text>
</comment>
<organism evidence="8 9">
    <name type="scientific">Streptacidiphilus cavernicola</name>
    <dbReference type="NCBI Taxonomy" id="3342716"/>
    <lineage>
        <taxon>Bacteria</taxon>
        <taxon>Bacillati</taxon>
        <taxon>Actinomycetota</taxon>
        <taxon>Actinomycetes</taxon>
        <taxon>Kitasatosporales</taxon>
        <taxon>Streptomycetaceae</taxon>
        <taxon>Streptacidiphilus</taxon>
    </lineage>
</organism>
<keyword evidence="3" id="KW-0805">Transcription regulation</keyword>
<dbReference type="InterPro" id="IPR001867">
    <property type="entry name" value="OmpR/PhoB-type_DNA-bd"/>
</dbReference>
<dbReference type="InterPro" id="IPR051677">
    <property type="entry name" value="AfsR-DnrI-RedD_regulator"/>
</dbReference>
<dbReference type="SUPFAM" id="SSF48452">
    <property type="entry name" value="TPR-like"/>
    <property type="match status" value="1"/>
</dbReference>
<evidence type="ECO:0000256" key="3">
    <source>
        <dbReference type="ARBA" id="ARBA00023015"/>
    </source>
</evidence>
<keyword evidence="4 6" id="KW-0238">DNA-binding</keyword>
<evidence type="ECO:0000256" key="1">
    <source>
        <dbReference type="ARBA" id="ARBA00005820"/>
    </source>
</evidence>
<proteinExistence type="inferred from homology"/>
<protein>
    <submittedName>
        <fullName evidence="8">BTAD domain-containing putative transcriptional regulator</fullName>
    </submittedName>
</protein>
<dbReference type="PROSITE" id="PS51755">
    <property type="entry name" value="OMPR_PHOB"/>
    <property type="match status" value="1"/>
</dbReference>
<dbReference type="Pfam" id="PF00486">
    <property type="entry name" value="Trans_reg_C"/>
    <property type="match status" value="1"/>
</dbReference>
<evidence type="ECO:0000256" key="6">
    <source>
        <dbReference type="PROSITE-ProRule" id="PRU01091"/>
    </source>
</evidence>
<dbReference type="RefSeq" id="WP_232242114.1">
    <property type="nucleotide sequence ID" value="NZ_JBHEZZ010000007.1"/>
</dbReference>
<dbReference type="EMBL" id="JBHEZZ010000007">
    <property type="protein sequence ID" value="MFC1402707.1"/>
    <property type="molecule type" value="Genomic_DNA"/>
</dbReference>
<evidence type="ECO:0000313" key="8">
    <source>
        <dbReference type="EMBL" id="MFC1402707.1"/>
    </source>
</evidence>
<dbReference type="InterPro" id="IPR016032">
    <property type="entry name" value="Sig_transdc_resp-reg_C-effctor"/>
</dbReference>
<dbReference type="PANTHER" id="PTHR35807:SF1">
    <property type="entry name" value="TRANSCRIPTIONAL REGULATOR REDD"/>
    <property type="match status" value="1"/>
</dbReference>
<evidence type="ECO:0000256" key="5">
    <source>
        <dbReference type="ARBA" id="ARBA00023163"/>
    </source>
</evidence>
<evidence type="ECO:0000313" key="9">
    <source>
        <dbReference type="Proteomes" id="UP001592528"/>
    </source>
</evidence>
<accession>A0ABV6UMM5</accession>
<feature type="domain" description="OmpR/PhoB-type" evidence="7">
    <location>
        <begin position="1"/>
        <end position="102"/>
    </location>
</feature>
<evidence type="ECO:0000256" key="4">
    <source>
        <dbReference type="ARBA" id="ARBA00023125"/>
    </source>
</evidence>
<dbReference type="InterPro" id="IPR036388">
    <property type="entry name" value="WH-like_DNA-bd_sf"/>
</dbReference>
<evidence type="ECO:0000259" key="7">
    <source>
        <dbReference type="PROSITE" id="PS51755"/>
    </source>
</evidence>
<evidence type="ECO:0000256" key="2">
    <source>
        <dbReference type="ARBA" id="ARBA00023012"/>
    </source>
</evidence>
<sequence length="282" mass="30668">MTMEFGVLGPLSLESGGYSFLPSAPKPKQLLALLVLNANRVMSAAACIEELWNSEPPVTATSTLQTYVLHIRKALSLVPGVGSLAAARAVLTTHDYGYALEVCPDAVDAIRFGMLVREAERAEERGHDQRASELLAQALEVWRGDVLVDVQLGPLLEMHARGLEEARLGAWERRMESELRLGRHHLLLGELASTAARHPVNENVHAQLMVALYRSGRTADALGAFQRLRLVLRRELGLDPSARLQRLYHAVLRADPLLDVRPGAPGGHRALSLDLAAQGAVG</sequence>
<dbReference type="CDD" id="cd15831">
    <property type="entry name" value="BTAD"/>
    <property type="match status" value="1"/>
</dbReference>
<dbReference type="Gene3D" id="1.10.10.10">
    <property type="entry name" value="Winged helix-like DNA-binding domain superfamily/Winged helix DNA-binding domain"/>
    <property type="match status" value="1"/>
</dbReference>
<keyword evidence="5" id="KW-0804">Transcription</keyword>
<dbReference type="InterPro" id="IPR005158">
    <property type="entry name" value="BTAD"/>
</dbReference>
<dbReference type="Proteomes" id="UP001592528">
    <property type="component" value="Unassembled WGS sequence"/>
</dbReference>
<dbReference type="SMART" id="SM01043">
    <property type="entry name" value="BTAD"/>
    <property type="match status" value="1"/>
</dbReference>
<reference evidence="8 9" key="1">
    <citation type="submission" date="2024-09" db="EMBL/GenBank/DDBJ databases">
        <authorList>
            <person name="Lee S.D."/>
        </authorList>
    </citation>
    <scope>NUCLEOTIDE SEQUENCE [LARGE SCALE GENOMIC DNA]</scope>
    <source>
        <strain evidence="8 9">N1-5</strain>
    </source>
</reference>
<keyword evidence="9" id="KW-1185">Reference proteome</keyword>
<gene>
    <name evidence="8" type="ORF">ACEZDJ_15570</name>
</gene>
<dbReference type="SMART" id="SM00862">
    <property type="entry name" value="Trans_reg_C"/>
    <property type="match status" value="1"/>
</dbReference>
<dbReference type="InterPro" id="IPR011990">
    <property type="entry name" value="TPR-like_helical_dom_sf"/>
</dbReference>
<dbReference type="Pfam" id="PF03704">
    <property type="entry name" value="BTAD"/>
    <property type="match status" value="1"/>
</dbReference>
<keyword evidence="2" id="KW-0902">Two-component regulatory system</keyword>